<feature type="transmembrane region" description="Helical" evidence="1">
    <location>
        <begin position="202"/>
        <end position="220"/>
    </location>
</feature>
<gene>
    <name evidence="2" type="ORF">GCM10022229_00320</name>
</gene>
<feature type="transmembrane region" description="Helical" evidence="1">
    <location>
        <begin position="161"/>
        <end position="182"/>
    </location>
</feature>
<name>A0ABP7M462_9GAMM</name>
<accession>A0ABP7M462</accession>
<sequence length="238" mass="26055">MRRWPDGTHAACARPRPQDADVRRDLAAIAAHARRTLLFCAAALLPLLMLWCDVYWLRDGVGERSLVELTQECFLAATVLAFARLARHARDERAFAVLAAGLFACMLVRELDAVFDVLLFHGAWVVPAGLLAVGCCLYALRDWRGALSSLARFVQSRQGAVLTLGLVVVVAYSRLFGVSAIWQGLLGDQYLRVFKNAAEESIELLGYTCIAAAALSYVTVRLRASRRGALPVPIKASL</sequence>
<dbReference type="Proteomes" id="UP001501727">
    <property type="component" value="Unassembled WGS sequence"/>
</dbReference>
<evidence type="ECO:0000313" key="2">
    <source>
        <dbReference type="EMBL" id="GAA3911720.1"/>
    </source>
</evidence>
<evidence type="ECO:0000313" key="3">
    <source>
        <dbReference type="Proteomes" id="UP001501727"/>
    </source>
</evidence>
<keyword evidence="1" id="KW-0472">Membrane</keyword>
<comment type="caution">
    <text evidence="2">The sequence shown here is derived from an EMBL/GenBank/DDBJ whole genome shotgun (WGS) entry which is preliminary data.</text>
</comment>
<reference evidence="3" key="1">
    <citation type="journal article" date="2019" name="Int. J. Syst. Evol. Microbiol.">
        <title>The Global Catalogue of Microorganisms (GCM) 10K type strain sequencing project: providing services to taxonomists for standard genome sequencing and annotation.</title>
        <authorList>
            <consortium name="The Broad Institute Genomics Platform"/>
            <consortium name="The Broad Institute Genome Sequencing Center for Infectious Disease"/>
            <person name="Wu L."/>
            <person name="Ma J."/>
        </authorList>
    </citation>
    <scope>NUCLEOTIDE SEQUENCE [LARGE SCALE GENOMIC DNA]</scope>
    <source>
        <strain evidence="3">JCM 16916</strain>
    </source>
</reference>
<keyword evidence="3" id="KW-1185">Reference proteome</keyword>
<feature type="transmembrane region" description="Helical" evidence="1">
    <location>
        <begin position="117"/>
        <end position="140"/>
    </location>
</feature>
<organism evidence="2 3">
    <name type="scientific">Luteimonas lutimaris</name>
    <dbReference type="NCBI Taxonomy" id="698645"/>
    <lineage>
        <taxon>Bacteria</taxon>
        <taxon>Pseudomonadati</taxon>
        <taxon>Pseudomonadota</taxon>
        <taxon>Gammaproteobacteria</taxon>
        <taxon>Lysobacterales</taxon>
        <taxon>Lysobacteraceae</taxon>
        <taxon>Luteimonas</taxon>
    </lineage>
</organism>
<protein>
    <submittedName>
        <fullName evidence="2">Uncharacterized protein</fullName>
    </submittedName>
</protein>
<keyword evidence="1" id="KW-1133">Transmembrane helix</keyword>
<feature type="transmembrane region" description="Helical" evidence="1">
    <location>
        <begin position="36"/>
        <end position="57"/>
    </location>
</feature>
<proteinExistence type="predicted"/>
<dbReference type="RefSeq" id="WP_344757898.1">
    <property type="nucleotide sequence ID" value="NZ_BAAAZU010000001.1"/>
</dbReference>
<evidence type="ECO:0000256" key="1">
    <source>
        <dbReference type="SAM" id="Phobius"/>
    </source>
</evidence>
<dbReference type="EMBL" id="BAAAZU010000001">
    <property type="protein sequence ID" value="GAA3911720.1"/>
    <property type="molecule type" value="Genomic_DNA"/>
</dbReference>
<keyword evidence="1" id="KW-0812">Transmembrane</keyword>